<organism evidence="1 2">
    <name type="scientific">Tetrahymena thermophila (strain SB210)</name>
    <dbReference type="NCBI Taxonomy" id="312017"/>
    <lineage>
        <taxon>Eukaryota</taxon>
        <taxon>Sar</taxon>
        <taxon>Alveolata</taxon>
        <taxon>Ciliophora</taxon>
        <taxon>Intramacronucleata</taxon>
        <taxon>Oligohymenophorea</taxon>
        <taxon>Hymenostomatida</taxon>
        <taxon>Tetrahymenina</taxon>
        <taxon>Tetrahymenidae</taxon>
        <taxon>Tetrahymena</taxon>
    </lineage>
</organism>
<dbReference type="AlphaFoldDB" id="W7X8A1"/>
<protein>
    <submittedName>
        <fullName evidence="1">Uncharacterized protein</fullName>
    </submittedName>
</protein>
<dbReference type="GeneID" id="24441833"/>
<reference evidence="2" key="1">
    <citation type="journal article" date="2006" name="PLoS Biol.">
        <title>Macronuclear genome sequence of the ciliate Tetrahymena thermophila, a model eukaryote.</title>
        <authorList>
            <person name="Eisen J.A."/>
            <person name="Coyne R.S."/>
            <person name="Wu M."/>
            <person name="Wu D."/>
            <person name="Thiagarajan M."/>
            <person name="Wortman J.R."/>
            <person name="Badger J.H."/>
            <person name="Ren Q."/>
            <person name="Amedeo P."/>
            <person name="Jones K.M."/>
            <person name="Tallon L.J."/>
            <person name="Delcher A.L."/>
            <person name="Salzberg S.L."/>
            <person name="Silva J.C."/>
            <person name="Haas B.J."/>
            <person name="Majoros W.H."/>
            <person name="Farzad M."/>
            <person name="Carlton J.M."/>
            <person name="Smith R.K. Jr."/>
            <person name="Garg J."/>
            <person name="Pearlman R.E."/>
            <person name="Karrer K.M."/>
            <person name="Sun L."/>
            <person name="Manning G."/>
            <person name="Elde N.C."/>
            <person name="Turkewitz A.P."/>
            <person name="Asai D.J."/>
            <person name="Wilkes D.E."/>
            <person name="Wang Y."/>
            <person name="Cai H."/>
            <person name="Collins K."/>
            <person name="Stewart B.A."/>
            <person name="Lee S.R."/>
            <person name="Wilamowska K."/>
            <person name="Weinberg Z."/>
            <person name="Ruzzo W.L."/>
            <person name="Wloga D."/>
            <person name="Gaertig J."/>
            <person name="Frankel J."/>
            <person name="Tsao C.-C."/>
            <person name="Gorovsky M.A."/>
            <person name="Keeling P.J."/>
            <person name="Waller R.F."/>
            <person name="Patron N.J."/>
            <person name="Cherry J.M."/>
            <person name="Stover N.A."/>
            <person name="Krieger C.J."/>
            <person name="del Toro C."/>
            <person name="Ryder H.F."/>
            <person name="Williamson S.C."/>
            <person name="Barbeau R.A."/>
            <person name="Hamilton E.P."/>
            <person name="Orias E."/>
        </authorList>
    </citation>
    <scope>NUCLEOTIDE SEQUENCE [LARGE SCALE GENOMIC DNA]</scope>
    <source>
        <strain evidence="2">SB210</strain>
    </source>
</reference>
<sequence length="182" mass="22199">MEFKISFYFKTKQNQITNLKLFKHKKINIYIDQCMHNTVTRNTNKQTDKQITNLLKYQPNLIIVNNQINYLQKLTTIYINNFKYFNKKLTNQLKNNKQTNNNQLLIFIPWTDLTLNMFYIYYLQLKLTNSLTNQLVFKVYQQTFQIHLFQYQIKIFIHNLLLKLQSINFINLQDQITHTIIF</sequence>
<evidence type="ECO:0000313" key="1">
    <source>
        <dbReference type="EMBL" id="EWS72633.1"/>
    </source>
</evidence>
<dbReference type="RefSeq" id="XP_012654831.1">
    <property type="nucleotide sequence ID" value="XM_012799377.1"/>
</dbReference>
<dbReference type="InParanoid" id="W7X8A1"/>
<name>W7X8A1_TETTS</name>
<proteinExistence type="predicted"/>
<dbReference type="KEGG" id="tet:TTHERM_001156839"/>
<dbReference type="Proteomes" id="UP000009168">
    <property type="component" value="Unassembled WGS sequence"/>
</dbReference>
<keyword evidence="2" id="KW-1185">Reference proteome</keyword>
<accession>W7X8A1</accession>
<gene>
    <name evidence="1" type="ORF">TTHERM_001156839</name>
</gene>
<dbReference type="EMBL" id="GG662534">
    <property type="protein sequence ID" value="EWS72633.1"/>
    <property type="molecule type" value="Genomic_DNA"/>
</dbReference>
<evidence type="ECO:0000313" key="2">
    <source>
        <dbReference type="Proteomes" id="UP000009168"/>
    </source>
</evidence>